<dbReference type="AlphaFoldDB" id="A0A420BIQ5"/>
<dbReference type="Pfam" id="PF14391">
    <property type="entry name" value="DUF4421"/>
    <property type="match status" value="1"/>
</dbReference>
<feature type="signal peptide" evidence="1">
    <location>
        <begin position="1"/>
        <end position="20"/>
    </location>
</feature>
<dbReference type="EMBL" id="RAPY01000001">
    <property type="protein sequence ID" value="RKE56536.1"/>
    <property type="molecule type" value="Genomic_DNA"/>
</dbReference>
<keyword evidence="3" id="KW-1185">Reference proteome</keyword>
<accession>A0A420BIQ5</accession>
<sequence length="299" mass="34573">MRRNLLLLFILCLFCLYTKGQEIDTTFIYTYPNASWITSYLSTSAVNMTTEDKTFEPNNPLKIGVGLGIRNTMINFLVGTKIVSLKDKTYGKTSSTDFQVHRYGRKFVTDIYFQRYKGFFAMDGKDTKLFPAMKISQMGLEQTYVFNHTRFSLKAAFERSERQLQSAGSFLLGANVYWHQLRDFEGFDGNFVQNLDNLQVGAQGGYAHSWALGQHWLITAYTTIGFNIGNDVENFRNFHFKVYPTVLARTVASYTKNDWSFTYGMMINNKMNFFETKKDYTVTNVNLQLSVTRQINFSF</sequence>
<dbReference type="Proteomes" id="UP000286246">
    <property type="component" value="Unassembled WGS sequence"/>
</dbReference>
<evidence type="ECO:0000313" key="2">
    <source>
        <dbReference type="EMBL" id="RKE56536.1"/>
    </source>
</evidence>
<proteinExistence type="predicted"/>
<evidence type="ECO:0000256" key="1">
    <source>
        <dbReference type="SAM" id="SignalP"/>
    </source>
</evidence>
<reference evidence="2 3" key="1">
    <citation type="submission" date="2018-09" db="EMBL/GenBank/DDBJ databases">
        <title>Genomic Encyclopedia of Type Strains, Phase III (KMG-III): the genomes of soil and plant-associated and newly described type strains.</title>
        <authorList>
            <person name="Whitman W."/>
        </authorList>
    </citation>
    <scope>NUCLEOTIDE SEQUENCE [LARGE SCALE GENOMIC DNA]</scope>
    <source>
        <strain evidence="2 3">CECT 7938</strain>
    </source>
</reference>
<keyword evidence="1" id="KW-0732">Signal</keyword>
<dbReference type="InterPro" id="IPR025535">
    <property type="entry name" value="DUF4421"/>
</dbReference>
<dbReference type="OrthoDB" id="975269at2"/>
<name>A0A420BIQ5_SPHD1</name>
<comment type="caution">
    <text evidence="2">The sequence shown here is derived from an EMBL/GenBank/DDBJ whole genome shotgun (WGS) entry which is preliminary data.</text>
</comment>
<feature type="chain" id="PRO_5019332639" evidence="1">
    <location>
        <begin position="21"/>
        <end position="299"/>
    </location>
</feature>
<evidence type="ECO:0000313" key="3">
    <source>
        <dbReference type="Proteomes" id="UP000286246"/>
    </source>
</evidence>
<protein>
    <submittedName>
        <fullName evidence="2">Uncharacterized protein DUF4421</fullName>
    </submittedName>
</protein>
<dbReference type="RefSeq" id="WP_120258195.1">
    <property type="nucleotide sequence ID" value="NZ_RAPY01000001.1"/>
</dbReference>
<organism evidence="2 3">
    <name type="scientific">Sphingobacterium detergens</name>
    <dbReference type="NCBI Taxonomy" id="1145106"/>
    <lineage>
        <taxon>Bacteria</taxon>
        <taxon>Pseudomonadati</taxon>
        <taxon>Bacteroidota</taxon>
        <taxon>Sphingobacteriia</taxon>
        <taxon>Sphingobacteriales</taxon>
        <taxon>Sphingobacteriaceae</taxon>
        <taxon>Sphingobacterium</taxon>
    </lineage>
</organism>
<gene>
    <name evidence="2" type="ORF">DFQ12_1401</name>
</gene>